<organism evidence="2 3">
    <name type="scientific">Candidatus Lambdaproteobacteria bacterium RIFOXYD2_FULL_50_16</name>
    <dbReference type="NCBI Taxonomy" id="1817772"/>
    <lineage>
        <taxon>Bacteria</taxon>
        <taxon>Pseudomonadati</taxon>
        <taxon>Pseudomonadota</taxon>
        <taxon>Candidatus Lambdaproteobacteria</taxon>
    </lineage>
</organism>
<name>A0A1F6GFM2_9PROT</name>
<proteinExistence type="predicted"/>
<dbReference type="PROSITE" id="PS50801">
    <property type="entry name" value="STAS"/>
    <property type="match status" value="1"/>
</dbReference>
<gene>
    <name evidence="2" type="ORF">A2527_00075</name>
</gene>
<dbReference type="AlphaFoldDB" id="A0A1F6GFM2"/>
<sequence>MNPSFEQVAGALLIHLTGPLEKAELNQKIEWILTQPGPGVVLNCAQLQTIDAAGFSFLVFLYKRLGQSGKKLALCGLRPNLLHLFMITRLDQVLKCFVSTEAALAYLAL</sequence>
<feature type="domain" description="STAS" evidence="1">
    <location>
        <begin position="1"/>
        <end position="107"/>
    </location>
</feature>
<dbReference type="PANTHER" id="PTHR33495:SF2">
    <property type="entry name" value="ANTI-SIGMA FACTOR ANTAGONIST TM_1081-RELATED"/>
    <property type="match status" value="1"/>
</dbReference>
<evidence type="ECO:0000313" key="2">
    <source>
        <dbReference type="EMBL" id="OGG96910.1"/>
    </source>
</evidence>
<dbReference type="Pfam" id="PF01740">
    <property type="entry name" value="STAS"/>
    <property type="match status" value="1"/>
</dbReference>
<dbReference type="Proteomes" id="UP000178449">
    <property type="component" value="Unassembled WGS sequence"/>
</dbReference>
<reference evidence="2 3" key="1">
    <citation type="journal article" date="2016" name="Nat. Commun.">
        <title>Thousands of microbial genomes shed light on interconnected biogeochemical processes in an aquifer system.</title>
        <authorList>
            <person name="Anantharaman K."/>
            <person name="Brown C.T."/>
            <person name="Hug L.A."/>
            <person name="Sharon I."/>
            <person name="Castelle C.J."/>
            <person name="Probst A.J."/>
            <person name="Thomas B.C."/>
            <person name="Singh A."/>
            <person name="Wilkins M.J."/>
            <person name="Karaoz U."/>
            <person name="Brodie E.L."/>
            <person name="Williams K.H."/>
            <person name="Hubbard S.S."/>
            <person name="Banfield J.F."/>
        </authorList>
    </citation>
    <scope>NUCLEOTIDE SEQUENCE [LARGE SCALE GENOMIC DNA]</scope>
</reference>
<dbReference type="InterPro" id="IPR002645">
    <property type="entry name" value="STAS_dom"/>
</dbReference>
<evidence type="ECO:0000313" key="3">
    <source>
        <dbReference type="Proteomes" id="UP000178449"/>
    </source>
</evidence>
<dbReference type="SUPFAM" id="SSF52091">
    <property type="entry name" value="SpoIIaa-like"/>
    <property type="match status" value="1"/>
</dbReference>
<dbReference type="GO" id="GO:0043856">
    <property type="term" value="F:anti-sigma factor antagonist activity"/>
    <property type="evidence" value="ECO:0007669"/>
    <property type="project" value="TreeGrafter"/>
</dbReference>
<dbReference type="STRING" id="1817772.A2527_00075"/>
<dbReference type="CDD" id="cd07043">
    <property type="entry name" value="STAS_anti-anti-sigma_factors"/>
    <property type="match status" value="1"/>
</dbReference>
<dbReference type="EMBL" id="MFNE01000007">
    <property type="protein sequence ID" value="OGG96910.1"/>
    <property type="molecule type" value="Genomic_DNA"/>
</dbReference>
<dbReference type="InterPro" id="IPR036513">
    <property type="entry name" value="STAS_dom_sf"/>
</dbReference>
<evidence type="ECO:0000259" key="1">
    <source>
        <dbReference type="PROSITE" id="PS50801"/>
    </source>
</evidence>
<comment type="caution">
    <text evidence="2">The sequence shown here is derived from an EMBL/GenBank/DDBJ whole genome shotgun (WGS) entry which is preliminary data.</text>
</comment>
<protein>
    <recommendedName>
        <fullName evidence="1">STAS domain-containing protein</fullName>
    </recommendedName>
</protein>
<dbReference type="Gene3D" id="3.30.750.24">
    <property type="entry name" value="STAS domain"/>
    <property type="match status" value="1"/>
</dbReference>
<dbReference type="PANTHER" id="PTHR33495">
    <property type="entry name" value="ANTI-SIGMA FACTOR ANTAGONIST TM_1081-RELATED-RELATED"/>
    <property type="match status" value="1"/>
</dbReference>
<accession>A0A1F6GFM2</accession>